<evidence type="ECO:0000256" key="3">
    <source>
        <dbReference type="ARBA" id="ARBA00022679"/>
    </source>
</evidence>
<dbReference type="InterPro" id="IPR010137">
    <property type="entry name" value="Lipid_A_LpxA"/>
</dbReference>
<comment type="function">
    <text evidence="6">Involved in the biosynthesis of lipid A, a phosphorylated glycolipid that anchors the lipopolysaccharide to the outer membrane of the cell.</text>
</comment>
<evidence type="ECO:0000313" key="9">
    <source>
        <dbReference type="Proteomes" id="UP001520878"/>
    </source>
</evidence>
<dbReference type="NCBIfam" id="NF003657">
    <property type="entry name" value="PRK05289.1"/>
    <property type="match status" value="1"/>
</dbReference>
<dbReference type="RefSeq" id="WP_229162806.1">
    <property type="nucleotide sequence ID" value="NZ_JAJEWP010000007.1"/>
</dbReference>
<keyword evidence="4 6" id="KW-0443">Lipid metabolism</keyword>
<dbReference type="NCBIfam" id="TIGR01852">
    <property type="entry name" value="lipid_A_lpxA"/>
    <property type="match status" value="1"/>
</dbReference>
<keyword evidence="2 6" id="KW-0441">Lipid A biosynthesis</keyword>
<evidence type="ECO:0000256" key="5">
    <source>
        <dbReference type="ARBA" id="ARBA00023315"/>
    </source>
</evidence>
<comment type="subcellular location">
    <subcellularLocation>
        <location evidence="6">Cytoplasm</location>
    </subcellularLocation>
</comment>
<comment type="subunit">
    <text evidence="6">Homotrimer.</text>
</comment>
<reference evidence="8 9" key="1">
    <citation type="submission" date="2021-10" db="EMBL/GenBank/DDBJ databases">
        <title>Draft genome of Aestuariibacter halophilus JC2043.</title>
        <authorList>
            <person name="Emsley S.A."/>
            <person name="Pfannmuller K.M."/>
            <person name="Ushijima B."/>
            <person name="Saw J.H."/>
            <person name="Videau P."/>
        </authorList>
    </citation>
    <scope>NUCLEOTIDE SEQUENCE [LARGE SCALE GENOMIC DNA]</scope>
    <source>
        <strain evidence="8 9">JC2043</strain>
    </source>
</reference>
<keyword evidence="6" id="KW-0677">Repeat</keyword>
<keyword evidence="1 6" id="KW-0444">Lipid biosynthesis</keyword>
<comment type="catalytic activity">
    <reaction evidence="6">
        <text>a (3R)-hydroxyacyl-[ACP] + UDP-N-acetyl-alpha-D-glucosamine = a UDP-3-O-[(3R)-3-hydroxyacyl]-N-acetyl-alpha-D-glucosamine + holo-[ACP]</text>
        <dbReference type="Rhea" id="RHEA:67812"/>
        <dbReference type="Rhea" id="RHEA-COMP:9685"/>
        <dbReference type="Rhea" id="RHEA-COMP:9945"/>
        <dbReference type="ChEBI" id="CHEBI:57705"/>
        <dbReference type="ChEBI" id="CHEBI:64479"/>
        <dbReference type="ChEBI" id="CHEBI:78827"/>
        <dbReference type="ChEBI" id="CHEBI:173225"/>
        <dbReference type="EC" id="2.3.1.129"/>
    </reaction>
</comment>
<comment type="pathway">
    <text evidence="6">Glycolipid biosynthesis; lipid IV(A) biosynthesis; lipid IV(A) from (3R)-3-hydroxytetradecanoyl-[acyl-carrier-protein] and UDP-N-acetyl-alpha-D-glucosamine: step 1/6.</text>
</comment>
<comment type="caution">
    <text evidence="8">The sequence shown here is derived from an EMBL/GenBank/DDBJ whole genome shotgun (WGS) entry which is preliminary data.</text>
</comment>
<dbReference type="Gene3D" id="2.160.10.10">
    <property type="entry name" value="Hexapeptide repeat proteins"/>
    <property type="match status" value="1"/>
</dbReference>
<dbReference type="PANTHER" id="PTHR43480:SF1">
    <property type="entry name" value="ACYL-[ACYL-CARRIER-PROTEIN]--UDP-N-ACETYLGLUCOSAMINE O-ACYLTRANSFERASE, MITOCHONDRIAL-RELATED"/>
    <property type="match status" value="1"/>
</dbReference>
<dbReference type="InterPro" id="IPR037157">
    <property type="entry name" value="Acetyltransf_C_sf"/>
</dbReference>
<dbReference type="InterPro" id="IPR011004">
    <property type="entry name" value="Trimer_LpxA-like_sf"/>
</dbReference>
<dbReference type="CDD" id="cd03351">
    <property type="entry name" value="LbH_UDP-GlcNAc_AT"/>
    <property type="match status" value="1"/>
</dbReference>
<protein>
    <recommendedName>
        <fullName evidence="6">Acyl-[acyl-carrier-protein]--UDP-N-acetylglucosamine O-acyltransferase</fullName>
        <shortName evidence="6">UDP-N-acetylglucosamine acyltransferase</shortName>
        <ecNumber evidence="6">2.3.1.129</ecNumber>
    </recommendedName>
</protein>
<dbReference type="EC" id="2.3.1.129" evidence="6"/>
<evidence type="ECO:0000259" key="7">
    <source>
        <dbReference type="Pfam" id="PF13720"/>
    </source>
</evidence>
<keyword evidence="3 6" id="KW-0808">Transferase</keyword>
<evidence type="ECO:0000313" key="8">
    <source>
        <dbReference type="EMBL" id="MCC2618176.1"/>
    </source>
</evidence>
<keyword evidence="9" id="KW-1185">Reference proteome</keyword>
<organism evidence="8 9">
    <name type="scientific">Fluctibacter halophilus</name>
    <dbReference type="NCBI Taxonomy" id="226011"/>
    <lineage>
        <taxon>Bacteria</taxon>
        <taxon>Pseudomonadati</taxon>
        <taxon>Pseudomonadota</taxon>
        <taxon>Gammaproteobacteria</taxon>
        <taxon>Alteromonadales</taxon>
        <taxon>Alteromonadaceae</taxon>
        <taxon>Fluctibacter</taxon>
    </lineage>
</organism>
<dbReference type="Pfam" id="PF13720">
    <property type="entry name" value="Acetyltransf_11"/>
    <property type="match status" value="1"/>
</dbReference>
<dbReference type="GO" id="GO:0008780">
    <property type="term" value="F:acyl-[acyl-carrier-protein]-UDP-N-acetylglucosamine O-acyltransferase activity"/>
    <property type="evidence" value="ECO:0007669"/>
    <property type="project" value="UniProtKB-EC"/>
</dbReference>
<evidence type="ECO:0000256" key="2">
    <source>
        <dbReference type="ARBA" id="ARBA00022556"/>
    </source>
</evidence>
<keyword evidence="5 6" id="KW-0012">Acyltransferase</keyword>
<proteinExistence type="inferred from homology"/>
<feature type="domain" description="UDP N-acetylglucosamine O-acyltransferase C-terminal" evidence="7">
    <location>
        <begin position="174"/>
        <end position="255"/>
    </location>
</feature>
<dbReference type="EMBL" id="JAJEWP010000007">
    <property type="protein sequence ID" value="MCC2618176.1"/>
    <property type="molecule type" value="Genomic_DNA"/>
</dbReference>
<dbReference type="Proteomes" id="UP001520878">
    <property type="component" value="Unassembled WGS sequence"/>
</dbReference>
<dbReference type="InterPro" id="IPR029098">
    <property type="entry name" value="Acetyltransf_C"/>
</dbReference>
<dbReference type="SUPFAM" id="SSF51161">
    <property type="entry name" value="Trimeric LpxA-like enzymes"/>
    <property type="match status" value="1"/>
</dbReference>
<comment type="similarity">
    <text evidence="6">Belongs to the transferase hexapeptide repeat family. LpxA subfamily.</text>
</comment>
<dbReference type="HAMAP" id="MF_00387">
    <property type="entry name" value="LpxA"/>
    <property type="match status" value="1"/>
</dbReference>
<evidence type="ECO:0000256" key="4">
    <source>
        <dbReference type="ARBA" id="ARBA00023098"/>
    </source>
</evidence>
<gene>
    <name evidence="6 8" type="primary">lpxA</name>
    <name evidence="8" type="ORF">LJ739_18110</name>
</gene>
<keyword evidence="6" id="KW-0963">Cytoplasm</keyword>
<accession>A0ABS8GD44</accession>
<evidence type="ECO:0000256" key="1">
    <source>
        <dbReference type="ARBA" id="ARBA00022516"/>
    </source>
</evidence>
<dbReference type="Gene3D" id="1.20.1180.10">
    <property type="entry name" value="Udp N-acetylglucosamine O-acyltransferase, C-terminal domain"/>
    <property type="match status" value="1"/>
</dbReference>
<dbReference type="Pfam" id="PF00132">
    <property type="entry name" value="Hexapep"/>
    <property type="match status" value="2"/>
</dbReference>
<name>A0ABS8GD44_9ALTE</name>
<dbReference type="PIRSF" id="PIRSF000456">
    <property type="entry name" value="UDP-GlcNAc_acltr"/>
    <property type="match status" value="1"/>
</dbReference>
<dbReference type="PANTHER" id="PTHR43480">
    <property type="entry name" value="ACYL-[ACYL-CARRIER-PROTEIN]--UDP-N-ACETYLGLUCOSAMINE O-ACYLTRANSFERASE"/>
    <property type="match status" value="1"/>
</dbReference>
<dbReference type="InterPro" id="IPR001451">
    <property type="entry name" value="Hexapep"/>
</dbReference>
<evidence type="ECO:0000256" key="6">
    <source>
        <dbReference type="HAMAP-Rule" id="MF_00387"/>
    </source>
</evidence>
<sequence length="256" mass="27720">MIHETALIDPSARLAEDVQVGPYSVIGPDVEIGAGTVIESHVVIKGPTTIGRGNHFFQFGSIGEQCQDKKYAGEPTRLVIGDNNVFRESVTIHRGTVQDSSLTQIGSNNLLMAYVHVAHDCMVGDNNIFANNATLAGHVHVGDYVILGGMTGVHQFCHIGSHSFAGVNSVVLRDIPPYVMVGGTETTPHGINSEGLRRRGFSKEAILQIRRAYKILYRSGNRAEEAVQQLNAMADETPEVKIMADFVAQSSRGIIR</sequence>